<comment type="caution">
    <text evidence="1">The sequence shown here is derived from an EMBL/GenBank/DDBJ whole genome shotgun (WGS) entry which is preliminary data.</text>
</comment>
<gene>
    <name evidence="1" type="ORF">JIN81_16330</name>
</gene>
<organism evidence="1 2">
    <name type="scientific">Haloferula rosea</name>
    <dbReference type="NCBI Taxonomy" id="490093"/>
    <lineage>
        <taxon>Bacteria</taxon>
        <taxon>Pseudomonadati</taxon>
        <taxon>Verrucomicrobiota</taxon>
        <taxon>Verrucomicrobiia</taxon>
        <taxon>Verrucomicrobiales</taxon>
        <taxon>Verrucomicrobiaceae</taxon>
        <taxon>Haloferula</taxon>
    </lineage>
</organism>
<proteinExistence type="predicted"/>
<evidence type="ECO:0000313" key="2">
    <source>
        <dbReference type="Proteomes" id="UP000658278"/>
    </source>
</evidence>
<protein>
    <submittedName>
        <fullName evidence="1">Uncharacterized protein</fullName>
    </submittedName>
</protein>
<keyword evidence="2" id="KW-1185">Reference proteome</keyword>
<name>A0A934VH09_9BACT</name>
<dbReference type="AlphaFoldDB" id="A0A934VH09"/>
<sequence>MSIQSIELEGDECCQPGSTVRGRVVGSRIAGEVRLFWNTCGRGTEEVGVVDRQPLSGDGRFSLTLAEAPFTTQGTLVSIEWGIEWVDDSGDAVDRREIVVSPSGRPIRLARVDEPKSSKSKRVWKWTR</sequence>
<dbReference type="RefSeq" id="WP_200282381.1">
    <property type="nucleotide sequence ID" value="NZ_JAENII010000015.1"/>
</dbReference>
<dbReference type="Proteomes" id="UP000658278">
    <property type="component" value="Unassembled WGS sequence"/>
</dbReference>
<dbReference type="EMBL" id="JAENII010000015">
    <property type="protein sequence ID" value="MBK1828601.1"/>
    <property type="molecule type" value="Genomic_DNA"/>
</dbReference>
<reference evidence="1" key="1">
    <citation type="submission" date="2021-01" db="EMBL/GenBank/DDBJ databases">
        <title>Modified the classification status of verrucomicrobia.</title>
        <authorList>
            <person name="Feng X."/>
        </authorList>
    </citation>
    <scope>NUCLEOTIDE SEQUENCE</scope>
    <source>
        <strain evidence="1">KCTC 22201</strain>
    </source>
</reference>
<evidence type="ECO:0000313" key="1">
    <source>
        <dbReference type="EMBL" id="MBK1828601.1"/>
    </source>
</evidence>
<accession>A0A934VH09</accession>